<sequence>MSNKKSTYYHHHNPTAKEMESFADITEGQMFYVGVIGPYLKVDPNVMSVCELGSETRYNAIQCMSSAGAVFPPETKVNIVTDVTSVTKFPRG</sequence>
<organism evidence="1 2">
    <name type="scientific">Delftia phage PhiW-14</name>
    <name type="common">Deftia acidovorans bacteriophage phiW-14</name>
    <dbReference type="NCBI Taxonomy" id="665032"/>
    <lineage>
        <taxon>Viruses</taxon>
        <taxon>Duplodnaviria</taxon>
        <taxon>Heunggongvirae</taxon>
        <taxon>Uroviricota</taxon>
        <taxon>Caudoviricetes</taxon>
        <taxon>Ionavirus</taxon>
        <taxon>Ionavirus W14</taxon>
    </lineage>
</organism>
<organismHost>
    <name type="scientific">Delftia acidovorans</name>
    <name type="common">Pseudomonas acidovorans</name>
    <name type="synonym">Comamonas acidovorans</name>
    <dbReference type="NCBI Taxonomy" id="80866"/>
</organismHost>
<evidence type="ECO:0000313" key="2">
    <source>
        <dbReference type="Proteomes" id="UP000008986"/>
    </source>
</evidence>
<evidence type="ECO:0000313" key="1">
    <source>
        <dbReference type="EMBL" id="ACV50168.1"/>
    </source>
</evidence>
<name>C9DGB7_BPW14</name>
<dbReference type="KEGG" id="vg:8684094"/>
<protein>
    <submittedName>
        <fullName evidence="1">Uncharacterized protein</fullName>
    </submittedName>
</protein>
<dbReference type="Proteomes" id="UP000008986">
    <property type="component" value="Segment"/>
</dbReference>
<accession>C9DGB7</accession>
<proteinExistence type="predicted"/>
<dbReference type="EMBL" id="GQ357915">
    <property type="protein sequence ID" value="ACV50168.1"/>
    <property type="molecule type" value="Genomic_DNA"/>
</dbReference>
<gene>
    <name evidence="1" type="primary">146</name>
</gene>
<dbReference type="GeneID" id="8684094"/>
<reference evidence="2" key="1">
    <citation type="submission" date="2009-07" db="EMBL/GenBank/DDBJ databases">
        <authorList>
            <person name="Kropinski A.M."/>
            <person name="Villegas A."/>
            <person name="Lingohr E.J."/>
        </authorList>
    </citation>
    <scope>NUCLEOTIDE SEQUENCE [LARGE SCALE GENOMIC DNA]</scope>
</reference>
<keyword evidence="2" id="KW-1185">Reference proteome</keyword>
<dbReference type="RefSeq" id="YP_003359000.1">
    <property type="nucleotide sequence ID" value="NC_013697.1"/>
</dbReference>